<evidence type="ECO:0000256" key="1">
    <source>
        <dbReference type="ARBA" id="ARBA00009625"/>
    </source>
</evidence>
<dbReference type="GO" id="GO:0005525">
    <property type="term" value="F:GTP binding"/>
    <property type="evidence" value="ECO:0007669"/>
    <property type="project" value="InterPro"/>
</dbReference>
<dbReference type="AlphaFoldDB" id="A0A916JFK1"/>
<dbReference type="CDD" id="cd03114">
    <property type="entry name" value="MMAA-like"/>
    <property type="match status" value="1"/>
</dbReference>
<dbReference type="Gene3D" id="3.40.50.300">
    <property type="entry name" value="P-loop containing nucleotide triphosphate hydrolases"/>
    <property type="match status" value="1"/>
</dbReference>
<dbReference type="RefSeq" id="WP_215240889.1">
    <property type="nucleotide sequence ID" value="NZ_CAJRAF010000002.1"/>
</dbReference>
<dbReference type="Pfam" id="PF03308">
    <property type="entry name" value="MeaB"/>
    <property type="match status" value="1"/>
</dbReference>
<protein>
    <submittedName>
        <fullName evidence="2">GTPase</fullName>
        <ecNumber evidence="2">3.6.-.-</ecNumber>
    </submittedName>
</protein>
<dbReference type="InterPro" id="IPR027417">
    <property type="entry name" value="P-loop_NTPase"/>
</dbReference>
<proteinExistence type="inferred from homology"/>
<reference evidence="2" key="1">
    <citation type="submission" date="2021-04" db="EMBL/GenBank/DDBJ databases">
        <authorList>
            <person name="Rodrigo-Torres L."/>
            <person name="Arahal R. D."/>
            <person name="Lucena T."/>
        </authorList>
    </citation>
    <scope>NUCLEOTIDE SEQUENCE</scope>
    <source>
        <strain evidence="2">CECT 9275</strain>
    </source>
</reference>
<dbReference type="EMBL" id="CAJRAF010000002">
    <property type="protein sequence ID" value="CAG5009532.1"/>
    <property type="molecule type" value="Genomic_DNA"/>
</dbReference>
<dbReference type="PANTHER" id="PTHR23408:SF3">
    <property type="entry name" value="METHYLMALONIC ACIDURIA TYPE A PROTEIN, MITOCHONDRIAL"/>
    <property type="match status" value="1"/>
</dbReference>
<dbReference type="GO" id="GO:0003924">
    <property type="term" value="F:GTPase activity"/>
    <property type="evidence" value="ECO:0007669"/>
    <property type="project" value="InterPro"/>
</dbReference>
<comment type="caution">
    <text evidence="2">The sequence shown here is derived from an EMBL/GenBank/DDBJ whole genome shotgun (WGS) entry which is preliminary data.</text>
</comment>
<organism evidence="2 3">
    <name type="scientific">Dyadobacter helix</name>
    <dbReference type="NCBI Taxonomy" id="2822344"/>
    <lineage>
        <taxon>Bacteria</taxon>
        <taxon>Pseudomonadati</taxon>
        <taxon>Bacteroidota</taxon>
        <taxon>Cytophagia</taxon>
        <taxon>Cytophagales</taxon>
        <taxon>Spirosomataceae</taxon>
        <taxon>Dyadobacter</taxon>
    </lineage>
</organism>
<dbReference type="PANTHER" id="PTHR23408">
    <property type="entry name" value="METHYLMALONYL-COA MUTASE"/>
    <property type="match status" value="1"/>
</dbReference>
<keyword evidence="3" id="KW-1185">Reference proteome</keyword>
<sequence>MHHRLSVDEFIRGITAADRVILGRAVTLIESSLETDRHLADQLMVGILPFTGKSLRLGITGIPGVGKSTFIEALGKVITQSGHKLAVLAIDPSSARSGGSIMGDKTRMEKLSQDPNAFIRPSPAGNSLGGVARTTRETILLCEAAGYEIILVETVGVGQSETLVKGMTDVFVLLMLAGAGDEIQGIKRGIMEMVDLLVLNKADGDNKAKTLAAVADLSNALHLFPRATSGLEPKVMPCSALTGEGIQELWGLLQEYQNITTTGGFFGDNRKRQNTDWMHDYIRNALEEMFYHNPAVKQKLAMIEKEVLDGKAVPFHAAQTLLDLYAQNKNR</sequence>
<dbReference type="Proteomes" id="UP000680038">
    <property type="component" value="Unassembled WGS sequence"/>
</dbReference>
<evidence type="ECO:0000313" key="3">
    <source>
        <dbReference type="Proteomes" id="UP000680038"/>
    </source>
</evidence>
<dbReference type="EC" id="3.6.-.-" evidence="2"/>
<dbReference type="SUPFAM" id="SSF52540">
    <property type="entry name" value="P-loop containing nucleoside triphosphate hydrolases"/>
    <property type="match status" value="1"/>
</dbReference>
<dbReference type="Gene3D" id="1.10.287.130">
    <property type="match status" value="1"/>
</dbReference>
<dbReference type="NCBIfam" id="NF006958">
    <property type="entry name" value="PRK09435.1"/>
    <property type="match status" value="1"/>
</dbReference>
<dbReference type="GO" id="GO:0005737">
    <property type="term" value="C:cytoplasm"/>
    <property type="evidence" value="ECO:0007669"/>
    <property type="project" value="TreeGrafter"/>
</dbReference>
<evidence type="ECO:0000313" key="2">
    <source>
        <dbReference type="EMBL" id="CAG5009532.1"/>
    </source>
</evidence>
<dbReference type="Gene3D" id="1.20.5.170">
    <property type="match status" value="1"/>
</dbReference>
<keyword evidence="2" id="KW-0378">Hydrolase</keyword>
<name>A0A916JFK1_9BACT</name>
<dbReference type="InterPro" id="IPR005129">
    <property type="entry name" value="GTPase_ArgK"/>
</dbReference>
<gene>
    <name evidence="2" type="ORF">DYBT9275_04519</name>
</gene>
<dbReference type="NCBIfam" id="TIGR00750">
    <property type="entry name" value="lao"/>
    <property type="match status" value="1"/>
</dbReference>
<comment type="similarity">
    <text evidence="1">Belongs to the SIMIBI class G3E GTPase family. ArgK/MeaB subfamily.</text>
</comment>
<accession>A0A916JFK1</accession>